<feature type="transmembrane region" description="Helical" evidence="13">
    <location>
        <begin position="199"/>
        <end position="215"/>
    </location>
</feature>
<evidence type="ECO:0000256" key="7">
    <source>
        <dbReference type="ARBA" id="ARBA00022692"/>
    </source>
</evidence>
<accession>C3JBM9</accession>
<evidence type="ECO:0000256" key="4">
    <source>
        <dbReference type="ARBA" id="ARBA00022475"/>
    </source>
</evidence>
<name>C3JBM9_POREA</name>
<dbReference type="Pfam" id="PF02386">
    <property type="entry name" value="TrkH"/>
    <property type="match status" value="1"/>
</dbReference>
<keyword evidence="9 13" id="KW-1133">Transmembrane helix</keyword>
<keyword evidence="10" id="KW-0406">Ion transport</keyword>
<dbReference type="EMBL" id="ACNN01000026">
    <property type="protein sequence ID" value="EEN82343.1"/>
    <property type="molecule type" value="Genomic_DNA"/>
</dbReference>
<feature type="transmembrane region" description="Helical" evidence="13">
    <location>
        <begin position="407"/>
        <end position="431"/>
    </location>
</feature>
<feature type="binding site" evidence="12">
    <location>
        <position position="235"/>
    </location>
    <ligand>
        <name>K(+)</name>
        <dbReference type="ChEBI" id="CHEBI:29103"/>
    </ligand>
</feature>
<dbReference type="InterPro" id="IPR003445">
    <property type="entry name" value="Cat_transpt"/>
</dbReference>
<gene>
    <name evidence="14" type="ORF">POREN0001_1764</name>
</gene>
<organism evidence="14 15">
    <name type="scientific">Porphyromonas endodontalis (strain ATCC 35406 / DSM 24491 / JCM 8526 / CCUG 16442 / BCRC 14492 / NCTC 13058 / HG 370)</name>
    <name type="common">Bacteroides endodontalis</name>
    <dbReference type="NCBI Taxonomy" id="553175"/>
    <lineage>
        <taxon>Bacteria</taxon>
        <taxon>Pseudomonadati</taxon>
        <taxon>Bacteroidota</taxon>
        <taxon>Bacteroidia</taxon>
        <taxon>Bacteroidales</taxon>
        <taxon>Porphyromonadaceae</taxon>
        <taxon>Porphyromonas</taxon>
    </lineage>
</organism>
<feature type="transmembrane region" description="Helical" evidence="13">
    <location>
        <begin position="345"/>
        <end position="368"/>
    </location>
</feature>
<feature type="binding site" evidence="12">
    <location>
        <position position="127"/>
    </location>
    <ligand>
        <name>K(+)</name>
        <dbReference type="ChEBI" id="CHEBI:29103"/>
    </ligand>
</feature>
<evidence type="ECO:0000256" key="11">
    <source>
        <dbReference type="ARBA" id="ARBA00023136"/>
    </source>
</evidence>
<evidence type="ECO:0000256" key="12">
    <source>
        <dbReference type="PIRSR" id="PIRSR006247-1"/>
    </source>
</evidence>
<evidence type="ECO:0000256" key="10">
    <source>
        <dbReference type="ARBA" id="ARBA00023065"/>
    </source>
</evidence>
<evidence type="ECO:0000256" key="5">
    <source>
        <dbReference type="ARBA" id="ARBA00022519"/>
    </source>
</evidence>
<dbReference type="PANTHER" id="PTHR32024:SF2">
    <property type="entry name" value="TRK SYSTEM POTASSIUM UPTAKE PROTEIN TRKG-RELATED"/>
    <property type="match status" value="1"/>
</dbReference>
<comment type="similarity">
    <text evidence="2">Belongs to the TrkH potassium transport family.</text>
</comment>
<evidence type="ECO:0000256" key="6">
    <source>
        <dbReference type="ARBA" id="ARBA00022538"/>
    </source>
</evidence>
<keyword evidence="6" id="KW-0633">Potassium transport</keyword>
<feature type="transmembrane region" description="Helical" evidence="13">
    <location>
        <begin position="50"/>
        <end position="73"/>
    </location>
</feature>
<dbReference type="GO" id="GO:0015379">
    <property type="term" value="F:potassium:chloride symporter activity"/>
    <property type="evidence" value="ECO:0007669"/>
    <property type="project" value="InterPro"/>
</dbReference>
<comment type="subcellular location">
    <subcellularLocation>
        <location evidence="1">Cell inner membrane</location>
        <topology evidence="1">Multi-pass membrane protein</topology>
    </subcellularLocation>
</comment>
<dbReference type="GO" id="GO:0005886">
    <property type="term" value="C:plasma membrane"/>
    <property type="evidence" value="ECO:0007669"/>
    <property type="project" value="UniProtKB-SubCell"/>
</dbReference>
<feature type="transmembrane region" description="Helical" evidence="13">
    <location>
        <begin position="254"/>
        <end position="276"/>
    </location>
</feature>
<feature type="transmembrane region" description="Helical" evidence="13">
    <location>
        <begin position="288"/>
        <end position="308"/>
    </location>
</feature>
<dbReference type="RefSeq" id="WP_004334095.1">
    <property type="nucleotide sequence ID" value="NZ_ACNN01000026.1"/>
</dbReference>
<evidence type="ECO:0000256" key="1">
    <source>
        <dbReference type="ARBA" id="ARBA00004429"/>
    </source>
</evidence>
<dbReference type="PIRSF" id="PIRSF006247">
    <property type="entry name" value="TrkH"/>
    <property type="match status" value="1"/>
</dbReference>
<keyword evidence="11 13" id="KW-0472">Membrane</keyword>
<feature type="transmembrane region" description="Helical" evidence="13">
    <location>
        <begin position="470"/>
        <end position="490"/>
    </location>
</feature>
<feature type="binding site" evidence="12">
    <location>
        <position position="126"/>
    </location>
    <ligand>
        <name>K(+)</name>
        <dbReference type="ChEBI" id="CHEBI:29103"/>
    </ligand>
</feature>
<evidence type="ECO:0000313" key="15">
    <source>
        <dbReference type="Proteomes" id="UP000004295"/>
    </source>
</evidence>
<evidence type="ECO:0000256" key="9">
    <source>
        <dbReference type="ARBA" id="ARBA00022989"/>
    </source>
</evidence>
<keyword evidence="7 13" id="KW-0812">Transmembrane</keyword>
<evidence type="ECO:0000313" key="14">
    <source>
        <dbReference type="EMBL" id="EEN82343.1"/>
    </source>
</evidence>
<dbReference type="GO" id="GO:0046872">
    <property type="term" value="F:metal ion binding"/>
    <property type="evidence" value="ECO:0007669"/>
    <property type="project" value="UniProtKB-KW"/>
</dbReference>
<dbReference type="AlphaFoldDB" id="C3JBM9"/>
<feature type="binding site" evidence="12">
    <location>
        <position position="333"/>
    </location>
    <ligand>
        <name>K(+)</name>
        <dbReference type="ChEBI" id="CHEBI:29103"/>
    </ligand>
</feature>
<dbReference type="STRING" id="553175.POREN0001_1764"/>
<keyword evidence="4" id="KW-1003">Cell membrane</keyword>
<keyword evidence="5" id="KW-0997">Cell inner membrane</keyword>
<proteinExistence type="inferred from homology"/>
<dbReference type="Proteomes" id="UP000004295">
    <property type="component" value="Unassembled WGS sequence"/>
</dbReference>
<dbReference type="InterPro" id="IPR004772">
    <property type="entry name" value="TrkH"/>
</dbReference>
<dbReference type="GeneID" id="93366037"/>
<evidence type="ECO:0000256" key="8">
    <source>
        <dbReference type="ARBA" id="ARBA00022958"/>
    </source>
</evidence>
<protein>
    <submittedName>
        <fullName evidence="14">Cation transport protein</fullName>
    </submittedName>
</protein>
<feature type="transmembrane region" description="Helical" evidence="13">
    <location>
        <begin position="154"/>
        <end position="178"/>
    </location>
</feature>
<evidence type="ECO:0000256" key="2">
    <source>
        <dbReference type="ARBA" id="ARBA00009137"/>
    </source>
</evidence>
<keyword evidence="12" id="KW-0479">Metal-binding</keyword>
<reference evidence="14 15" key="1">
    <citation type="submission" date="2009-04" db="EMBL/GenBank/DDBJ databases">
        <authorList>
            <person name="Sebastian Y."/>
            <person name="Madupu R."/>
            <person name="Durkin A.S."/>
            <person name="Torralba M."/>
            <person name="Methe B."/>
            <person name="Sutton G.G."/>
            <person name="Strausberg R.L."/>
            <person name="Nelson K.E."/>
        </authorList>
    </citation>
    <scope>NUCLEOTIDE SEQUENCE [LARGE SCALE GENOMIC DNA]</scope>
    <source>
        <strain evidence="15">ATCC 35406 / BCRC 14492 / JCM 8526 / NCTC 13058 / HG 370</strain>
    </source>
</reference>
<keyword evidence="15" id="KW-1185">Reference proteome</keyword>
<feature type="binding site" evidence="12">
    <location>
        <position position="450"/>
    </location>
    <ligand>
        <name>K(+)</name>
        <dbReference type="ChEBI" id="CHEBI:29103"/>
    </ligand>
</feature>
<keyword evidence="8 12" id="KW-0630">Potassium</keyword>
<keyword evidence="3" id="KW-0813">Transport</keyword>
<dbReference type="PANTHER" id="PTHR32024">
    <property type="entry name" value="TRK SYSTEM POTASSIUM UPTAKE PROTEIN TRKG-RELATED"/>
    <property type="match status" value="1"/>
</dbReference>
<feature type="transmembrane region" description="Helical" evidence="13">
    <location>
        <begin position="20"/>
        <end position="44"/>
    </location>
</feature>
<sequence>MFSVLHAQRSKSSGINFPFIASVVGSMCLFETLFLSICFFVALYTRGGDALPFLYTIGIMAVVGSFLFFYGKLAKKNRNTGIREGMLSVTTTWLILSLIGMLPFVFGSYTPTVIDAFFETVSGFTTTGATIFTSVHQLPHGILLWRSLIQWQGGIGIVVFTLALMPTLGSGGGLLYNAETTGIKHDRFMPRITEVARRLSIVYLGLTALLTILLMCGKMNFFESICHAFTCVSTGGYSTRDNGILEFNSPYIEYLITLFMFIGSLNVTLLYFTFFGKKPGKLFRDEEFRWFTIFVGICIVLSTAWLSYQNLFDTAESTFRHAAFQVISLISSTGYVTADMNEWHPLFFCLGMIMMAICGCAGSTAGGLKMSRFMVMMKNLNNEFKKRIHPKMVTNVRFNGNSISGDYVVQVLAFISLYITLILIGTIALTISGNNFITAASSAFTCISNVGPSFGKFSMHFAYATGFEKIILSFIMLAGRLEVFTVICILQPSFWRK</sequence>
<evidence type="ECO:0000256" key="3">
    <source>
        <dbReference type="ARBA" id="ARBA00022448"/>
    </source>
</evidence>
<dbReference type="eggNOG" id="COG0168">
    <property type="taxonomic scope" value="Bacteria"/>
</dbReference>
<comment type="caution">
    <text evidence="14">The sequence shown here is derived from an EMBL/GenBank/DDBJ whole genome shotgun (WGS) entry which is preliminary data.</text>
</comment>
<evidence type="ECO:0000256" key="13">
    <source>
        <dbReference type="SAM" id="Phobius"/>
    </source>
</evidence>
<feature type="transmembrane region" description="Helical" evidence="13">
    <location>
        <begin position="85"/>
        <end position="106"/>
    </location>
</feature>
<feature type="binding site" evidence="12">
    <location>
        <position position="449"/>
    </location>
    <ligand>
        <name>K(+)</name>
        <dbReference type="ChEBI" id="CHEBI:29103"/>
    </ligand>
</feature>